<feature type="transmembrane region" description="Helical" evidence="1">
    <location>
        <begin position="12"/>
        <end position="29"/>
    </location>
</feature>
<organism evidence="2 3">
    <name type="scientific">Nocardia amamiensis</name>
    <dbReference type="NCBI Taxonomy" id="404578"/>
    <lineage>
        <taxon>Bacteria</taxon>
        <taxon>Bacillati</taxon>
        <taxon>Actinomycetota</taxon>
        <taxon>Actinomycetes</taxon>
        <taxon>Mycobacteriales</taxon>
        <taxon>Nocardiaceae</taxon>
        <taxon>Nocardia</taxon>
    </lineage>
</organism>
<dbReference type="Proteomes" id="UP000702209">
    <property type="component" value="Unassembled WGS sequence"/>
</dbReference>
<evidence type="ECO:0000256" key="1">
    <source>
        <dbReference type="SAM" id="Phobius"/>
    </source>
</evidence>
<sequence>MIQLTKLPEPALIRSAGITITGIAAYLLGREVSTEWVETVTTIYGLIAPLVAGYLIRRVVSPTPEYIGKHRPKELQ</sequence>
<keyword evidence="1" id="KW-0472">Membrane</keyword>
<keyword evidence="3" id="KW-1185">Reference proteome</keyword>
<comment type="caution">
    <text evidence="2">The sequence shown here is derived from an EMBL/GenBank/DDBJ whole genome shotgun (WGS) entry which is preliminary data.</text>
</comment>
<dbReference type="EMBL" id="JADLQX010000007">
    <property type="protein sequence ID" value="MBF6298204.1"/>
    <property type="molecule type" value="Genomic_DNA"/>
</dbReference>
<keyword evidence="1" id="KW-0812">Transmembrane</keyword>
<name>A0ABS0CNN1_9NOCA</name>
<dbReference type="RefSeq" id="WP_195129513.1">
    <property type="nucleotide sequence ID" value="NZ_JADLQX010000007.1"/>
</dbReference>
<evidence type="ECO:0000313" key="3">
    <source>
        <dbReference type="Proteomes" id="UP000702209"/>
    </source>
</evidence>
<proteinExistence type="predicted"/>
<accession>A0ABS0CNN1</accession>
<gene>
    <name evidence="2" type="ORF">IU459_11700</name>
</gene>
<protein>
    <recommendedName>
        <fullName evidence="4">Holin</fullName>
    </recommendedName>
</protein>
<feature type="transmembrane region" description="Helical" evidence="1">
    <location>
        <begin position="41"/>
        <end position="60"/>
    </location>
</feature>
<reference evidence="2 3" key="1">
    <citation type="submission" date="2020-10" db="EMBL/GenBank/DDBJ databases">
        <title>Identification of Nocardia species via Next-generation sequencing and recognition of intraspecies genetic diversity.</title>
        <authorList>
            <person name="Li P."/>
            <person name="Li P."/>
            <person name="Lu B."/>
        </authorList>
    </citation>
    <scope>NUCLEOTIDE SEQUENCE [LARGE SCALE GENOMIC DNA]</scope>
    <source>
        <strain evidence="2 3">BJ06-0157</strain>
    </source>
</reference>
<keyword evidence="1" id="KW-1133">Transmembrane helix</keyword>
<evidence type="ECO:0000313" key="2">
    <source>
        <dbReference type="EMBL" id="MBF6298204.1"/>
    </source>
</evidence>
<evidence type="ECO:0008006" key="4">
    <source>
        <dbReference type="Google" id="ProtNLM"/>
    </source>
</evidence>